<dbReference type="AlphaFoldDB" id="I3CE46"/>
<dbReference type="EMBL" id="JH600070">
    <property type="protein sequence ID" value="EIJ41889.1"/>
    <property type="molecule type" value="Genomic_DNA"/>
</dbReference>
<protein>
    <submittedName>
        <fullName evidence="1">Uncharacterized protein</fullName>
    </submittedName>
</protein>
<name>I3CE46_9GAMM</name>
<evidence type="ECO:0000313" key="2">
    <source>
        <dbReference type="Proteomes" id="UP000005744"/>
    </source>
</evidence>
<accession>I3CE46</accession>
<reference evidence="1 2" key="1">
    <citation type="submission" date="2011-11" db="EMBL/GenBank/DDBJ databases">
        <title>Improved High-Quality Draft sequence of Beggiatoa alba B18lD.</title>
        <authorList>
            <consortium name="US DOE Joint Genome Institute"/>
            <person name="Lucas S."/>
            <person name="Han J."/>
            <person name="Lapidus A."/>
            <person name="Cheng J.-F."/>
            <person name="Goodwin L."/>
            <person name="Pitluck S."/>
            <person name="Peters L."/>
            <person name="Mikhailova N."/>
            <person name="Held B."/>
            <person name="Detter J.C."/>
            <person name="Han C."/>
            <person name="Tapia R."/>
            <person name="Land M."/>
            <person name="Hauser L."/>
            <person name="Kyrpides N."/>
            <person name="Ivanova N."/>
            <person name="Pagani I."/>
            <person name="Samuel K."/>
            <person name="Teske A."/>
            <person name="Mueller J."/>
            <person name="Woyke T."/>
        </authorList>
    </citation>
    <scope>NUCLEOTIDE SEQUENCE [LARGE SCALE GENOMIC DNA]</scope>
    <source>
        <strain evidence="1 2">B18LD</strain>
    </source>
</reference>
<evidence type="ECO:0000313" key="1">
    <source>
        <dbReference type="EMBL" id="EIJ41889.1"/>
    </source>
</evidence>
<organism evidence="1 2">
    <name type="scientific">Beggiatoa alba B18LD</name>
    <dbReference type="NCBI Taxonomy" id="395493"/>
    <lineage>
        <taxon>Bacteria</taxon>
        <taxon>Pseudomonadati</taxon>
        <taxon>Pseudomonadota</taxon>
        <taxon>Gammaproteobacteria</taxon>
        <taxon>Thiotrichales</taxon>
        <taxon>Thiotrichaceae</taxon>
        <taxon>Beggiatoa</taxon>
    </lineage>
</organism>
<sequence length="68" mass="8006">MNALEFETEIHDGIVKIPTQYTSWQEKSVRVILLEVENRPTSSKSLKFEACSIKTKSYRFNREQANER</sequence>
<dbReference type="STRING" id="395493.BegalDRAFT_0985"/>
<gene>
    <name evidence="1" type="ORF">BegalDRAFT_0985</name>
</gene>
<dbReference type="OrthoDB" id="5616219at2"/>
<dbReference type="HOGENOM" id="CLU_201053_0_0_6"/>
<keyword evidence="2" id="KW-1185">Reference proteome</keyword>
<dbReference type="Proteomes" id="UP000005744">
    <property type="component" value="Unassembled WGS sequence"/>
</dbReference>
<dbReference type="RefSeq" id="WP_002684244.1">
    <property type="nucleotide sequence ID" value="NZ_JH600070.1"/>
</dbReference>
<proteinExistence type="predicted"/>